<dbReference type="AntiFam" id="ANF00156">
    <property type="entry name" value="Shadow ORF (opposite yahK)"/>
</dbReference>
<gene>
    <name evidence="1" type="ORF">STAS_24193</name>
</gene>
<dbReference type="Proteomes" id="UP000325081">
    <property type="component" value="Unassembled WGS sequence"/>
</dbReference>
<comment type="caution">
    <text evidence="1">The sequence shown here is derived from an EMBL/GenBank/DDBJ whole genome shotgun (WGS) entry which is preliminary data.</text>
</comment>
<dbReference type="EMBL" id="BKCP01007737">
    <property type="protein sequence ID" value="GER47119.1"/>
    <property type="molecule type" value="Genomic_DNA"/>
</dbReference>
<protein>
    <submittedName>
        <fullName evidence="1">DNA gyrase subunit B</fullName>
    </submittedName>
</protein>
<proteinExistence type="predicted"/>
<keyword evidence="2" id="KW-1185">Reference proteome</keyword>
<sequence>MAGLDDLPRHYLHLVRITANQKLVRAKILNGFLFLTQRRANDGHFSPKRLCKFDGHMAEPTQAHDTHIQARLVEPKVPQRAVSGDAGTEEWGPNVEGKIFGPTDDEMLVGHHDVRVATVRDGPIHVSLTVRLYCFRAVIFETVCTLVALPARSDHTPDTDFVADHEFLDFGAHFEICNLLENLKGEKTPDVSLAAHPKAFTGCSVSYDFAIFQ</sequence>
<evidence type="ECO:0000313" key="2">
    <source>
        <dbReference type="Proteomes" id="UP000325081"/>
    </source>
</evidence>
<evidence type="ECO:0000313" key="1">
    <source>
        <dbReference type="EMBL" id="GER47119.1"/>
    </source>
</evidence>
<name>A0A5A7QPW9_STRAF</name>
<organism evidence="1 2">
    <name type="scientific">Striga asiatica</name>
    <name type="common">Asiatic witchweed</name>
    <name type="synonym">Buchnera asiatica</name>
    <dbReference type="NCBI Taxonomy" id="4170"/>
    <lineage>
        <taxon>Eukaryota</taxon>
        <taxon>Viridiplantae</taxon>
        <taxon>Streptophyta</taxon>
        <taxon>Embryophyta</taxon>
        <taxon>Tracheophyta</taxon>
        <taxon>Spermatophyta</taxon>
        <taxon>Magnoliopsida</taxon>
        <taxon>eudicotyledons</taxon>
        <taxon>Gunneridae</taxon>
        <taxon>Pentapetalae</taxon>
        <taxon>asterids</taxon>
        <taxon>lamiids</taxon>
        <taxon>Lamiales</taxon>
        <taxon>Orobanchaceae</taxon>
        <taxon>Buchnereae</taxon>
        <taxon>Striga</taxon>
    </lineage>
</organism>
<reference evidence="2" key="1">
    <citation type="journal article" date="2019" name="Curr. Biol.">
        <title>Genome Sequence of Striga asiatica Provides Insight into the Evolution of Plant Parasitism.</title>
        <authorList>
            <person name="Yoshida S."/>
            <person name="Kim S."/>
            <person name="Wafula E.K."/>
            <person name="Tanskanen J."/>
            <person name="Kim Y.M."/>
            <person name="Honaas L."/>
            <person name="Yang Z."/>
            <person name="Spallek T."/>
            <person name="Conn C.E."/>
            <person name="Ichihashi Y."/>
            <person name="Cheong K."/>
            <person name="Cui S."/>
            <person name="Der J.P."/>
            <person name="Gundlach H."/>
            <person name="Jiao Y."/>
            <person name="Hori C."/>
            <person name="Ishida J.K."/>
            <person name="Kasahara H."/>
            <person name="Kiba T."/>
            <person name="Kim M.S."/>
            <person name="Koo N."/>
            <person name="Laohavisit A."/>
            <person name="Lee Y.H."/>
            <person name="Lumba S."/>
            <person name="McCourt P."/>
            <person name="Mortimer J.C."/>
            <person name="Mutuku J.M."/>
            <person name="Nomura T."/>
            <person name="Sasaki-Sekimoto Y."/>
            <person name="Seto Y."/>
            <person name="Wang Y."/>
            <person name="Wakatake T."/>
            <person name="Sakakibara H."/>
            <person name="Demura T."/>
            <person name="Yamaguchi S."/>
            <person name="Yoneyama K."/>
            <person name="Manabe R.I."/>
            <person name="Nelson D.C."/>
            <person name="Schulman A.H."/>
            <person name="Timko M.P."/>
            <person name="dePamphilis C.W."/>
            <person name="Choi D."/>
            <person name="Shirasu K."/>
        </authorList>
    </citation>
    <scope>NUCLEOTIDE SEQUENCE [LARGE SCALE GENOMIC DNA]</scope>
    <source>
        <strain evidence="2">cv. UVA1</strain>
    </source>
</reference>
<dbReference type="AlphaFoldDB" id="A0A5A7QPW9"/>
<accession>A0A5A7QPW9</accession>